<dbReference type="EMBL" id="CM042887">
    <property type="protein sequence ID" value="KAI4329871.1"/>
    <property type="molecule type" value="Genomic_DNA"/>
</dbReference>
<gene>
    <name evidence="1" type="ORF">MLD38_028206</name>
</gene>
<proteinExistence type="predicted"/>
<name>A0ACB9N0X0_9MYRT</name>
<evidence type="ECO:0000313" key="2">
    <source>
        <dbReference type="Proteomes" id="UP001057402"/>
    </source>
</evidence>
<organism evidence="1 2">
    <name type="scientific">Melastoma candidum</name>
    <dbReference type="NCBI Taxonomy" id="119954"/>
    <lineage>
        <taxon>Eukaryota</taxon>
        <taxon>Viridiplantae</taxon>
        <taxon>Streptophyta</taxon>
        <taxon>Embryophyta</taxon>
        <taxon>Tracheophyta</taxon>
        <taxon>Spermatophyta</taxon>
        <taxon>Magnoliopsida</taxon>
        <taxon>eudicotyledons</taxon>
        <taxon>Gunneridae</taxon>
        <taxon>Pentapetalae</taxon>
        <taxon>rosids</taxon>
        <taxon>malvids</taxon>
        <taxon>Myrtales</taxon>
        <taxon>Melastomataceae</taxon>
        <taxon>Melastomatoideae</taxon>
        <taxon>Melastomateae</taxon>
        <taxon>Melastoma</taxon>
    </lineage>
</organism>
<protein>
    <submittedName>
        <fullName evidence="1">Uncharacterized protein</fullName>
    </submittedName>
</protein>
<accession>A0ACB9N0X0</accession>
<dbReference type="Proteomes" id="UP001057402">
    <property type="component" value="Chromosome 8"/>
</dbReference>
<reference evidence="2" key="1">
    <citation type="journal article" date="2023" name="Front. Plant Sci.">
        <title>Chromosomal-level genome assembly of Melastoma candidum provides insights into trichome evolution.</title>
        <authorList>
            <person name="Zhong Y."/>
            <person name="Wu W."/>
            <person name="Sun C."/>
            <person name="Zou P."/>
            <person name="Liu Y."/>
            <person name="Dai S."/>
            <person name="Zhou R."/>
        </authorList>
    </citation>
    <scope>NUCLEOTIDE SEQUENCE [LARGE SCALE GENOMIC DNA]</scope>
</reference>
<comment type="caution">
    <text evidence="1">The sequence shown here is derived from an EMBL/GenBank/DDBJ whole genome shotgun (WGS) entry which is preliminary data.</text>
</comment>
<evidence type="ECO:0000313" key="1">
    <source>
        <dbReference type="EMBL" id="KAI4329871.1"/>
    </source>
</evidence>
<sequence length="661" mass="74601">MLINCFGGYEAVDGPCAATQPTLDVSVGKHPFQTLANASFCPTPGESDWGSPGLCGIYLRAVSAKMITGESAMLHEEEGTRRSDLEISGDERRRTKSKTLKKRAINASNRITHSLRKRGGRVADCRYSWISIEDVRDAEEERAVNEFRQTLIAKDLLPPRHDDYHTMLRFLKARKFDRDKSLHMWEQMLNWRKENGVDTIIQDFVYDEYEEVQSYYPHGYHGIDKGGRPVYIERLGKVEPTKLMAITTVERFLRYHIQGFEKAFAEKFPACSILAKRHIDSTTTILDVHGLNFVSFGKVAHDLVMHMQKVDSDNYPETLHQLYIVNAGSGFKLLWNTAKSFLDPRTTSKIHVLGNKFRHKLLEVIDSSQLPEFLGGSCSCPGEGGCLRSEKGPWNDPEIMKMVHTGEAMYLRKLRSSLEYDIEIDPLATKTASGYVTPTDSLSVPQMGTSGAVQVSLPTHEDQERIADPLYPPSPVAPATIDENINEHGTFRGRSTYDYTREGESSNAPSLVVGLVVKLFAYVYLLLKKISRSFSSRAAALQLEDRQRSDGSSQAQATLQSQATEEKLIQPCWQRLQKLETIVAELCDKPKKIPQEKEDMLNESLNRIRSIEYDLQKTKRALIATASKQIELAQSLENLKNGTEHSSTCWPRHCRSSCKDT</sequence>
<keyword evidence="2" id="KW-1185">Reference proteome</keyword>